<evidence type="ECO:0000256" key="1">
    <source>
        <dbReference type="PIRSR" id="PIRSR016184-1"/>
    </source>
</evidence>
<dbReference type="Gene3D" id="3.10.310.10">
    <property type="entry name" value="Diaminopimelate Epimerase, Chain A, domain 1"/>
    <property type="match status" value="2"/>
</dbReference>
<evidence type="ECO:0008006" key="4">
    <source>
        <dbReference type="Google" id="ProtNLM"/>
    </source>
</evidence>
<reference evidence="2 3" key="1">
    <citation type="journal article" date="2011" name="Proc. Natl. Acad. Sci. U.S.A.">
        <title>Comparative genomics of xylose-fermenting fungi for enhanced biofuel production.</title>
        <authorList>
            <person name="Wohlbach D.J."/>
            <person name="Kuo A."/>
            <person name="Sato T.K."/>
            <person name="Potts K.M."/>
            <person name="Salamov A.A."/>
            <person name="LaButti K.M."/>
            <person name="Sun H."/>
            <person name="Clum A."/>
            <person name="Pangilinan J.L."/>
            <person name="Lindquist E.A."/>
            <person name="Lucas S."/>
            <person name="Lapidus A."/>
            <person name="Jin M."/>
            <person name="Gunawan C."/>
            <person name="Balan V."/>
            <person name="Dale B.E."/>
            <person name="Jeffries T.W."/>
            <person name="Zinkel R."/>
            <person name="Barry K.W."/>
            <person name="Grigoriev I.V."/>
            <person name="Gasch A.P."/>
        </authorList>
    </citation>
    <scope>NUCLEOTIDE SEQUENCE [LARGE SCALE GENOMIC DNA]</scope>
    <source>
        <strain evidence="3">NRRL Y-27907 / 11-Y1</strain>
    </source>
</reference>
<gene>
    <name evidence="2" type="ORF">SPAPADRAFT_63392</name>
</gene>
<dbReference type="Pfam" id="PF02567">
    <property type="entry name" value="PhzC-PhzF"/>
    <property type="match status" value="1"/>
</dbReference>
<dbReference type="PIRSF" id="PIRSF016184">
    <property type="entry name" value="PhzC_PhzF"/>
    <property type="match status" value="1"/>
</dbReference>
<proteinExistence type="predicted"/>
<dbReference type="FunCoup" id="G3AUJ6">
    <property type="interactions" value="146"/>
</dbReference>
<dbReference type="PANTHER" id="PTHR13774">
    <property type="entry name" value="PHENAZINE BIOSYNTHESIS PROTEIN"/>
    <property type="match status" value="1"/>
</dbReference>
<dbReference type="OMA" id="KVGYNET"/>
<evidence type="ECO:0000313" key="3">
    <source>
        <dbReference type="Proteomes" id="UP000000709"/>
    </source>
</evidence>
<dbReference type="PANTHER" id="PTHR13774:SF32">
    <property type="entry name" value="ANTISENSE-ENHANCING SEQUENCE 1"/>
    <property type="match status" value="1"/>
</dbReference>
<dbReference type="SUPFAM" id="SSF54506">
    <property type="entry name" value="Diaminopimelate epimerase-like"/>
    <property type="match status" value="1"/>
</dbReference>
<dbReference type="InParanoid" id="G3AUJ6"/>
<dbReference type="GO" id="GO:0005737">
    <property type="term" value="C:cytoplasm"/>
    <property type="evidence" value="ECO:0007669"/>
    <property type="project" value="TreeGrafter"/>
</dbReference>
<dbReference type="EMBL" id="GL996505">
    <property type="protein sequence ID" value="EGW30552.1"/>
    <property type="molecule type" value="Genomic_DNA"/>
</dbReference>
<sequence length="283" mass="30256">MPIFKQVDVFTSVKYKGNAVAVLFDADNLSTEEMQAIARWTNLSETTFVVKATQEGADYRVRIFTPGCELPFAGHPTLGTAYALLEEGRIAPHDGKVIQECDAGLVEITVTGEDSSRELSFKLPYFRMTPISTEVVKQVEASLGKNVVGEPILIEDGPKWAVFEFGSGADVLEVNLDMTELSKISVANGWTGLGLFGPKEGNGYEMRNIAPSIGVPEDPACGSGAGAVGAYLGTTKGKQGKFSITQGCRISRDAKLSVNLSKDENGLVIEVGGQAVTCFKGEY</sequence>
<dbReference type="KEGG" id="spaa:SPAPADRAFT_63392"/>
<evidence type="ECO:0000313" key="2">
    <source>
        <dbReference type="EMBL" id="EGW30552.1"/>
    </source>
</evidence>
<name>G3AUJ6_SPAPN</name>
<dbReference type="OrthoDB" id="75169at2759"/>
<dbReference type="InterPro" id="IPR003719">
    <property type="entry name" value="Phenazine_PhzF-like"/>
</dbReference>
<dbReference type="STRING" id="619300.G3AUJ6"/>
<dbReference type="AlphaFoldDB" id="G3AUJ6"/>
<dbReference type="NCBIfam" id="TIGR00654">
    <property type="entry name" value="PhzF_family"/>
    <property type="match status" value="1"/>
</dbReference>
<accession>G3AUJ6</accession>
<dbReference type="HOGENOM" id="CLU_048756_0_0_1"/>
<dbReference type="GO" id="GO:0016853">
    <property type="term" value="F:isomerase activity"/>
    <property type="evidence" value="ECO:0007669"/>
    <property type="project" value="TreeGrafter"/>
</dbReference>
<feature type="active site" evidence="1">
    <location>
        <position position="45"/>
    </location>
</feature>
<dbReference type="eggNOG" id="KOG3033">
    <property type="taxonomic scope" value="Eukaryota"/>
</dbReference>
<dbReference type="GeneID" id="18874727"/>
<keyword evidence="3" id="KW-1185">Reference proteome</keyword>
<dbReference type="Proteomes" id="UP000000709">
    <property type="component" value="Unassembled WGS sequence"/>
</dbReference>
<dbReference type="RefSeq" id="XP_007377523.1">
    <property type="nucleotide sequence ID" value="XM_007377461.1"/>
</dbReference>
<protein>
    <recommendedName>
        <fullName evidence="4">Antisense-enhancing sequence 1</fullName>
    </recommendedName>
</protein>
<organism evidence="3">
    <name type="scientific">Spathaspora passalidarum (strain NRRL Y-27907 / 11-Y1)</name>
    <dbReference type="NCBI Taxonomy" id="619300"/>
    <lineage>
        <taxon>Eukaryota</taxon>
        <taxon>Fungi</taxon>
        <taxon>Dikarya</taxon>
        <taxon>Ascomycota</taxon>
        <taxon>Saccharomycotina</taxon>
        <taxon>Pichiomycetes</taxon>
        <taxon>Debaryomycetaceae</taxon>
        <taxon>Spathaspora</taxon>
    </lineage>
</organism>